<keyword evidence="5" id="KW-1134">Transmembrane beta strand</keyword>
<dbReference type="Pfam" id="PF05662">
    <property type="entry name" value="YadA_stalk"/>
    <property type="match status" value="7"/>
</dbReference>
<feature type="domain" description="Trimeric autotransporter adhesin YadA-like stalk" evidence="13">
    <location>
        <begin position="865"/>
        <end position="900"/>
    </location>
</feature>
<evidence type="ECO:0000256" key="6">
    <source>
        <dbReference type="ARBA" id="ARBA00022692"/>
    </source>
</evidence>
<feature type="domain" description="Trimeric autotransporter adhesin YadA-like stalk" evidence="13">
    <location>
        <begin position="610"/>
        <end position="646"/>
    </location>
</feature>
<comment type="similarity">
    <text evidence="3">Belongs to the autotransporter-2 (AT-2) (TC 1.B.40) family.</text>
</comment>
<feature type="domain" description="Trimeric autotransporter adhesin YadA-like C-terminal membrane anchor" evidence="12">
    <location>
        <begin position="1127"/>
        <end position="1180"/>
    </location>
</feature>
<protein>
    <submittedName>
        <fullName evidence="14">YadA-like family protein</fullName>
    </submittedName>
</protein>
<gene>
    <name evidence="14" type="ORF">NMK50_00355</name>
</gene>
<proteinExistence type="inferred from homology"/>
<feature type="domain" description="Trimeric autotransporter adhesin YadA-like stalk" evidence="13">
    <location>
        <begin position="88"/>
        <end position="125"/>
    </location>
</feature>
<dbReference type="Gene3D" id="3.30.1300.30">
    <property type="entry name" value="GSPII I/J protein-like"/>
    <property type="match status" value="1"/>
</dbReference>
<accession>A0ABY5ET18</accession>
<dbReference type="SUPFAM" id="SSF54523">
    <property type="entry name" value="Pili subunits"/>
    <property type="match status" value="1"/>
</dbReference>
<feature type="domain" description="Trimeric autotransporter adhesin YadA-like stalk" evidence="13">
    <location>
        <begin position="739"/>
        <end position="774"/>
    </location>
</feature>
<feature type="domain" description="Trimeric autotransporter adhesin YadA-like stalk" evidence="13">
    <location>
        <begin position="351"/>
        <end position="390"/>
    </location>
</feature>
<keyword evidence="4" id="KW-0813">Transport</keyword>
<evidence type="ECO:0000256" key="7">
    <source>
        <dbReference type="ARBA" id="ARBA00022729"/>
    </source>
</evidence>
<evidence type="ECO:0000256" key="8">
    <source>
        <dbReference type="ARBA" id="ARBA00022927"/>
    </source>
</evidence>
<keyword evidence="8" id="KW-0653">Protein transport</keyword>
<dbReference type="InterPro" id="IPR005594">
    <property type="entry name" value="YadA_C"/>
</dbReference>
<name>A0ABY5ET18_9HYPH</name>
<evidence type="ECO:0000256" key="10">
    <source>
        <dbReference type="ARBA" id="ARBA00023237"/>
    </source>
</evidence>
<evidence type="ECO:0000256" key="5">
    <source>
        <dbReference type="ARBA" id="ARBA00022452"/>
    </source>
</evidence>
<feature type="compositionally biased region" description="Polar residues" evidence="11">
    <location>
        <begin position="951"/>
        <end position="961"/>
    </location>
</feature>
<evidence type="ECO:0000256" key="11">
    <source>
        <dbReference type="SAM" id="MobiDB-lite"/>
    </source>
</evidence>
<evidence type="ECO:0000256" key="9">
    <source>
        <dbReference type="ARBA" id="ARBA00023136"/>
    </source>
</evidence>
<comment type="subcellular location">
    <subcellularLocation>
        <location evidence="2">Cell outer membrane</location>
    </subcellularLocation>
    <subcellularLocation>
        <location evidence="1">Cell surface</location>
    </subcellularLocation>
</comment>
<feature type="region of interest" description="Disordered" evidence="11">
    <location>
        <begin position="951"/>
        <end position="974"/>
    </location>
</feature>
<reference evidence="14" key="1">
    <citation type="submission" date="2022-07" db="EMBL/GenBank/DDBJ databases">
        <title>First report of Bartonella spp. in marsupials in Brazil, with a description of Bartonella harrusi sp. nov. and new proposal for taxonomic reclassification of species of the genus Bartonella.</title>
        <authorList>
            <person name="Amaral R.B."/>
        </authorList>
    </citation>
    <scope>NUCLEOTIDE SEQUENCE</scope>
    <source>
        <strain evidence="14">117A</strain>
    </source>
</reference>
<evidence type="ECO:0000256" key="2">
    <source>
        <dbReference type="ARBA" id="ARBA00004442"/>
    </source>
</evidence>
<evidence type="ECO:0000256" key="3">
    <source>
        <dbReference type="ARBA" id="ARBA00005848"/>
    </source>
</evidence>
<keyword evidence="15" id="KW-1185">Reference proteome</keyword>
<feature type="domain" description="Trimeric autotransporter adhesin YadA-like stalk" evidence="13">
    <location>
        <begin position="480"/>
        <end position="520"/>
    </location>
</feature>
<keyword evidence="6" id="KW-0812">Transmembrane</keyword>
<evidence type="ECO:0000259" key="12">
    <source>
        <dbReference type="Pfam" id="PF03895"/>
    </source>
</evidence>
<keyword evidence="10" id="KW-0998">Cell outer membrane</keyword>
<keyword evidence="7" id="KW-0732">Signal</keyword>
<organism evidence="14 15">
    <name type="scientific">Bartonella harrusi</name>
    <dbReference type="NCBI Taxonomy" id="2961895"/>
    <lineage>
        <taxon>Bacteria</taxon>
        <taxon>Pseudomonadati</taxon>
        <taxon>Pseudomonadota</taxon>
        <taxon>Alphaproteobacteria</taxon>
        <taxon>Hyphomicrobiales</taxon>
        <taxon>Bartonellaceae</taxon>
        <taxon>Bartonella</taxon>
    </lineage>
</organism>
<dbReference type="Gene3D" id="1.20.5.170">
    <property type="match status" value="7"/>
</dbReference>
<evidence type="ECO:0000256" key="1">
    <source>
        <dbReference type="ARBA" id="ARBA00004241"/>
    </source>
</evidence>
<dbReference type="Proteomes" id="UP001059475">
    <property type="component" value="Chromosome"/>
</dbReference>
<sequence>MKKIYTTKQTAAMSDFKSSFSPYRLPFMKTVSLVSVAVFLSNASPVSACEDLVRTGPGGIITVAAKKGGTIITLMNKDGQPRLIDALADGVISMASKQAINGSQLYTLGNMVAATFGSDGRNGGYNEHGVWMPPSFTVNVVDQNGNGTKKKYSNVADALTGVSSSFVNLDKKINYVMTNMAGNDLVKVGAGAVITVAAQKGGSIVDFANAARQSRLLIGVHNGIVSPTSDQAINGSQLYTLGTHVAKFFGGDAEFNDYDCNGGWVPPTFTVKVFDENGNVTKATYGNVADAFTGVSSSFTNIDKRIENVVTSVAGNGLIKQDGTGLITIGGKVNGTKISIANVGNAERILSGVGAGSITATSTDVINGSQFYSMGNVVASYFGGNAEYTNGNWKAPTFTVKGVDQNGNETKATYGNVADALAGVSSSFTNIDKRIENVVTNVAGNDLIKQDATGLITIGGKTNGTKVSIANIDNALRTLSGVGAGSITKTSTDAINGAQIYSISNLVAGYFDDNAGYDANGNWKAPTFTVKVFNKDGKRVKRDYTNIADAFNGVSNSFTNVDKKIENMAANVTGDGLVKQDDTGLISIGGKVNGTKVSIANIDNTARILSGVGAGSITATSTDAINGAQLYSMSNVVASYFGGNAEYKNGNWSAPNFTVKVVDQNGNGVEQHYTNVADALSGVSSSFTNIDKKIENMVVNATGDGLIKQDDTGLITIGGKVNGTKISIASFGNAERVLSGVGAGSITATSTDAINGSQFYSITNAVANYFSGDAGYDENGNWTAPTFTMKIFDDNGYGVEQHYTNVADALSGVSNSFANIDKKIEGVTGSNFIKQNSAGLITIGGSKGGDRIDIANSSGAPRVLTGIKGGDLTPTSTDAVNGVQMYWMSQAFANYFGGNAGYDKHGKWTAPSFTVITLDKDGNEINNNYSSVADAFAGVNSAVKTLNNQISEIKNNPSGGTTKDKESEDENGNGLISEGFPFMSRMLPMERLTRSLDDVDDESDIELLEAQSDPEMNLGGRSLVGGDESDPVIIEVADGEIATGSKQAVTGGQLHDYTEDQMKMVLKSAKEYTDEKVGNLVNDSVNKANAYTDMKFEALSYAVEDVRKEARQAAAIGLAVSNLRYFDDPGSLSVSFGGGLWRGQSAFAFGAGYTSEDGKIRSNLSATSAGGHWGVGGGITLKLK</sequence>
<keyword evidence="9" id="KW-0472">Membrane</keyword>
<evidence type="ECO:0000313" key="14">
    <source>
        <dbReference type="EMBL" id="UTO28532.1"/>
    </source>
</evidence>
<dbReference type="InterPro" id="IPR045584">
    <property type="entry name" value="Pilin-like"/>
</dbReference>
<dbReference type="InterPro" id="IPR008635">
    <property type="entry name" value="Coiled_stalk_dom"/>
</dbReference>
<dbReference type="Pfam" id="PF03895">
    <property type="entry name" value="YadA_anchor"/>
    <property type="match status" value="1"/>
</dbReference>
<evidence type="ECO:0000256" key="4">
    <source>
        <dbReference type="ARBA" id="ARBA00022448"/>
    </source>
</evidence>
<feature type="domain" description="Trimeric autotransporter adhesin YadA-like stalk" evidence="13">
    <location>
        <begin position="1033"/>
        <end position="1059"/>
    </location>
</feature>
<evidence type="ECO:0000313" key="15">
    <source>
        <dbReference type="Proteomes" id="UP001059475"/>
    </source>
</evidence>
<dbReference type="EMBL" id="CP101114">
    <property type="protein sequence ID" value="UTO28532.1"/>
    <property type="molecule type" value="Genomic_DNA"/>
</dbReference>
<evidence type="ECO:0000259" key="13">
    <source>
        <dbReference type="Pfam" id="PF05662"/>
    </source>
</evidence>